<protein>
    <submittedName>
        <fullName evidence="2">Uncharacterized protein</fullName>
    </submittedName>
</protein>
<evidence type="ECO:0000313" key="3">
    <source>
        <dbReference type="Proteomes" id="UP001266305"/>
    </source>
</evidence>
<evidence type="ECO:0000256" key="1">
    <source>
        <dbReference type="SAM" id="MobiDB-lite"/>
    </source>
</evidence>
<reference evidence="2 3" key="1">
    <citation type="submission" date="2023-05" db="EMBL/GenBank/DDBJ databases">
        <title>B98-5 Cell Line De Novo Hybrid Assembly: An Optical Mapping Approach.</title>
        <authorList>
            <person name="Kananen K."/>
            <person name="Auerbach J.A."/>
            <person name="Kautto E."/>
            <person name="Blachly J.S."/>
        </authorList>
    </citation>
    <scope>NUCLEOTIDE SEQUENCE [LARGE SCALE GENOMIC DNA]</scope>
    <source>
        <strain evidence="2">B95-8</strain>
        <tissue evidence="2">Cell line</tissue>
    </source>
</reference>
<name>A0ABQ9TRQ4_SAGOE</name>
<proteinExistence type="predicted"/>
<comment type="caution">
    <text evidence="2">The sequence shown here is derived from an EMBL/GenBank/DDBJ whole genome shotgun (WGS) entry which is preliminary data.</text>
</comment>
<feature type="region of interest" description="Disordered" evidence="1">
    <location>
        <begin position="109"/>
        <end position="151"/>
    </location>
</feature>
<dbReference type="EMBL" id="JASSZA010000019">
    <property type="protein sequence ID" value="KAK2087463.1"/>
    <property type="molecule type" value="Genomic_DNA"/>
</dbReference>
<accession>A0ABQ9TRQ4</accession>
<dbReference type="Proteomes" id="UP001266305">
    <property type="component" value="Unassembled WGS sequence"/>
</dbReference>
<organism evidence="2 3">
    <name type="scientific">Saguinus oedipus</name>
    <name type="common">Cotton-top tamarin</name>
    <name type="synonym">Oedipomidas oedipus</name>
    <dbReference type="NCBI Taxonomy" id="9490"/>
    <lineage>
        <taxon>Eukaryota</taxon>
        <taxon>Metazoa</taxon>
        <taxon>Chordata</taxon>
        <taxon>Craniata</taxon>
        <taxon>Vertebrata</taxon>
        <taxon>Euteleostomi</taxon>
        <taxon>Mammalia</taxon>
        <taxon>Eutheria</taxon>
        <taxon>Euarchontoglires</taxon>
        <taxon>Primates</taxon>
        <taxon>Haplorrhini</taxon>
        <taxon>Platyrrhini</taxon>
        <taxon>Cebidae</taxon>
        <taxon>Callitrichinae</taxon>
        <taxon>Saguinus</taxon>
    </lineage>
</organism>
<keyword evidence="3" id="KW-1185">Reference proteome</keyword>
<evidence type="ECO:0000313" key="2">
    <source>
        <dbReference type="EMBL" id="KAK2087463.1"/>
    </source>
</evidence>
<gene>
    <name evidence="2" type="ORF">P7K49_033370</name>
</gene>
<sequence length="237" mass="24859">MPTPRFQANPEANWGPRRRSHEAAAVCPLPRGCCPSSPSHLQCALRGRGHARRLALLPGSPHLPSCCCLLAAWFLRPSSPGAAAPCASAPDQGGVHTVRDLACCCPDTQGGGPSPDNASWGRGREARATRSPPAGFLRGQPGSLSGAARQPGPYLHWTSILRPLHRQGPQPSWPSEAHEEAQPNALAWSVEAGPEQDSRAWPDARNHILAQTANPDGTEPGCSPGCGNSAGVRGERA</sequence>
<feature type="region of interest" description="Disordered" evidence="1">
    <location>
        <begin position="212"/>
        <end position="237"/>
    </location>
</feature>